<comment type="function">
    <text evidence="11">ATP-dependent RNA helicase required for 60S ribosomal subunit synthesis. Involved in efficient pre-rRNA processing, predominantly at site A3, which is necessary for the normal formation of 25S and 5.8S rRNAs.</text>
</comment>
<keyword evidence="4" id="KW-0690">Ribosome biogenesis</keyword>
<evidence type="ECO:0000256" key="4">
    <source>
        <dbReference type="ARBA" id="ARBA00022517"/>
    </source>
</evidence>
<dbReference type="FunFam" id="3.40.50.300:FF:000008">
    <property type="entry name" value="ATP-dependent RNA helicase RhlB"/>
    <property type="match status" value="1"/>
</dbReference>
<dbReference type="InterPro" id="IPR027417">
    <property type="entry name" value="P-loop_NTPase"/>
</dbReference>
<evidence type="ECO:0000256" key="5">
    <source>
        <dbReference type="ARBA" id="ARBA00022552"/>
    </source>
</evidence>
<proteinExistence type="inferred from homology"/>
<dbReference type="CDD" id="cd18787">
    <property type="entry name" value="SF2_C_DEAD"/>
    <property type="match status" value="1"/>
</dbReference>
<dbReference type="Gene3D" id="3.40.50.300">
    <property type="entry name" value="P-loop containing nucleotide triphosphate hydrolases"/>
    <property type="match status" value="2"/>
</dbReference>
<dbReference type="PROSITE" id="PS00039">
    <property type="entry name" value="DEAD_ATP_HELICASE"/>
    <property type="match status" value="1"/>
</dbReference>
<evidence type="ECO:0000259" key="16">
    <source>
        <dbReference type="PROSITE" id="PS51194"/>
    </source>
</evidence>
<evidence type="ECO:0000256" key="1">
    <source>
        <dbReference type="ARBA" id="ARBA00004604"/>
    </source>
</evidence>
<evidence type="ECO:0000256" key="7">
    <source>
        <dbReference type="ARBA" id="ARBA00022801"/>
    </source>
</evidence>
<comment type="subcellular location">
    <subcellularLocation>
        <location evidence="1">Nucleus</location>
        <location evidence="1">Nucleolus</location>
    </subcellularLocation>
</comment>
<sequence>MVNGGSGNGNDEDDESQEDDSRSGDEDNSEGGDDENEEEEDQEEDEDKVKARNRTTTNEAPLSAAAAKILGSVYVEHPSLAETPQEKIDEYLAQHFITINDPSSHPKYRPATKFAHLPFNDGAHRTIYSQFKDPTPIQAAAWPYAMAGRDVIGIAETGSGKTLAFGSPCIRHITSIPKGGKRKGIRAVVITPTRELACQIFEYMKKLGSGYRLGVVCLYGGVSKEQQREDLITANIVVATPGRLQDLIDEGAADMSMVSYLVLDEADRMLEKGFDEAIKKIVRTMPKNGADRQTLMFTATWPASIRELAATYMTEPVRIGIGDNPDGELRANKRITQTVEVVLPSQKQLRLLQILKRNMRGEGQDRILVFCLYKKEAFKVEVFLKRKDLRVVSIHGDLNQSQRTANLQAFKDGYVPILVATDVASRGLDIPNVNLVVNMTFPLTVEDYVHRIGRTGRAGKTGLAITLFSQKDKHLAGELIGVLEKADQKVPNELLKFGRTVKKKQHEAYGNFYKDPTEMKKPTKITFDD</sequence>
<dbReference type="PROSITE" id="PS51194">
    <property type="entry name" value="HELICASE_CTER"/>
    <property type="match status" value="1"/>
</dbReference>
<feature type="domain" description="Helicase C-terminal" evidence="16">
    <location>
        <begin position="346"/>
        <end position="498"/>
    </location>
</feature>
<evidence type="ECO:0000256" key="10">
    <source>
        <dbReference type="ARBA" id="ARBA00023242"/>
    </source>
</evidence>
<keyword evidence="7 13" id="KW-0378">Hydrolase</keyword>
<dbReference type="AlphaFoldDB" id="A0A6A6HDZ4"/>
<dbReference type="CDD" id="cd00268">
    <property type="entry name" value="DEADc"/>
    <property type="match status" value="1"/>
</dbReference>
<evidence type="ECO:0000256" key="14">
    <source>
        <dbReference type="SAM" id="MobiDB-lite"/>
    </source>
</evidence>
<evidence type="ECO:0000256" key="8">
    <source>
        <dbReference type="ARBA" id="ARBA00022806"/>
    </source>
</evidence>
<dbReference type="EMBL" id="ML991786">
    <property type="protein sequence ID" value="KAF2236305.1"/>
    <property type="molecule type" value="Genomic_DNA"/>
</dbReference>
<evidence type="ECO:0000256" key="11">
    <source>
        <dbReference type="ARBA" id="ARBA00037449"/>
    </source>
</evidence>
<keyword evidence="8 13" id="KW-0347">Helicase</keyword>
<evidence type="ECO:0000256" key="2">
    <source>
        <dbReference type="ARBA" id="ARBA00009334"/>
    </source>
</evidence>
<evidence type="ECO:0000256" key="3">
    <source>
        <dbReference type="ARBA" id="ARBA00012552"/>
    </source>
</evidence>
<keyword evidence="10" id="KW-0539">Nucleus</keyword>
<keyword evidence="5" id="KW-0698">rRNA processing</keyword>
<dbReference type="GO" id="GO:0005524">
    <property type="term" value="F:ATP binding"/>
    <property type="evidence" value="ECO:0007669"/>
    <property type="project" value="UniProtKB-KW"/>
</dbReference>
<comment type="similarity">
    <text evidence="2">Belongs to the DEAD box helicase family. DDX5/DBP2 subfamily.</text>
</comment>
<evidence type="ECO:0000313" key="17">
    <source>
        <dbReference type="EMBL" id="KAF2236305.1"/>
    </source>
</evidence>
<gene>
    <name evidence="17" type="ORF">EV356DRAFT_443606</name>
</gene>
<feature type="domain" description="Helicase ATP-binding" evidence="15">
    <location>
        <begin position="142"/>
        <end position="319"/>
    </location>
</feature>
<dbReference type="SUPFAM" id="SSF52540">
    <property type="entry name" value="P-loop containing nucleoside triphosphate hydrolases"/>
    <property type="match status" value="1"/>
</dbReference>
<reference evidence="17" key="1">
    <citation type="journal article" date="2020" name="Stud. Mycol.">
        <title>101 Dothideomycetes genomes: a test case for predicting lifestyles and emergence of pathogens.</title>
        <authorList>
            <person name="Haridas S."/>
            <person name="Albert R."/>
            <person name="Binder M."/>
            <person name="Bloem J."/>
            <person name="Labutti K."/>
            <person name="Salamov A."/>
            <person name="Andreopoulos B."/>
            <person name="Baker S."/>
            <person name="Barry K."/>
            <person name="Bills G."/>
            <person name="Bluhm B."/>
            <person name="Cannon C."/>
            <person name="Castanera R."/>
            <person name="Culley D."/>
            <person name="Daum C."/>
            <person name="Ezra D."/>
            <person name="Gonzalez J."/>
            <person name="Henrissat B."/>
            <person name="Kuo A."/>
            <person name="Liang C."/>
            <person name="Lipzen A."/>
            <person name="Lutzoni F."/>
            <person name="Magnuson J."/>
            <person name="Mondo S."/>
            <person name="Nolan M."/>
            <person name="Ohm R."/>
            <person name="Pangilinan J."/>
            <person name="Park H.-J."/>
            <person name="Ramirez L."/>
            <person name="Alfaro M."/>
            <person name="Sun H."/>
            <person name="Tritt A."/>
            <person name="Yoshinaga Y."/>
            <person name="Zwiers L.-H."/>
            <person name="Turgeon B."/>
            <person name="Goodwin S."/>
            <person name="Spatafora J."/>
            <person name="Crous P."/>
            <person name="Grigoriev I."/>
        </authorList>
    </citation>
    <scope>NUCLEOTIDE SEQUENCE</scope>
    <source>
        <strain evidence="17">Tuck. ex Michener</strain>
    </source>
</reference>
<dbReference type="GO" id="GO:0016787">
    <property type="term" value="F:hydrolase activity"/>
    <property type="evidence" value="ECO:0007669"/>
    <property type="project" value="UniProtKB-KW"/>
</dbReference>
<keyword evidence="6 13" id="KW-0547">Nucleotide-binding</keyword>
<evidence type="ECO:0000259" key="15">
    <source>
        <dbReference type="PROSITE" id="PS51192"/>
    </source>
</evidence>
<dbReference type="SMART" id="SM00490">
    <property type="entry name" value="HELICc"/>
    <property type="match status" value="1"/>
</dbReference>
<dbReference type="Proteomes" id="UP000800092">
    <property type="component" value="Unassembled WGS sequence"/>
</dbReference>
<evidence type="ECO:0000256" key="9">
    <source>
        <dbReference type="ARBA" id="ARBA00022840"/>
    </source>
</evidence>
<evidence type="ECO:0000256" key="12">
    <source>
        <dbReference type="ARBA" id="ARBA00047984"/>
    </source>
</evidence>
<dbReference type="InterPro" id="IPR014001">
    <property type="entry name" value="Helicase_ATP-bd"/>
</dbReference>
<dbReference type="GO" id="GO:0003676">
    <property type="term" value="F:nucleic acid binding"/>
    <property type="evidence" value="ECO:0007669"/>
    <property type="project" value="InterPro"/>
</dbReference>
<dbReference type="GO" id="GO:0003724">
    <property type="term" value="F:RNA helicase activity"/>
    <property type="evidence" value="ECO:0007669"/>
    <property type="project" value="UniProtKB-EC"/>
</dbReference>
<dbReference type="InterPro" id="IPR044742">
    <property type="entry name" value="DEAD/DEAH_RhlB"/>
</dbReference>
<dbReference type="Pfam" id="PF00270">
    <property type="entry name" value="DEAD"/>
    <property type="match status" value="1"/>
</dbReference>
<dbReference type="InterPro" id="IPR011545">
    <property type="entry name" value="DEAD/DEAH_box_helicase_dom"/>
</dbReference>
<comment type="catalytic activity">
    <reaction evidence="12">
        <text>ATP + H2O = ADP + phosphate + H(+)</text>
        <dbReference type="Rhea" id="RHEA:13065"/>
        <dbReference type="ChEBI" id="CHEBI:15377"/>
        <dbReference type="ChEBI" id="CHEBI:15378"/>
        <dbReference type="ChEBI" id="CHEBI:30616"/>
        <dbReference type="ChEBI" id="CHEBI:43474"/>
        <dbReference type="ChEBI" id="CHEBI:456216"/>
        <dbReference type="EC" id="3.6.4.13"/>
    </reaction>
</comment>
<dbReference type="InterPro" id="IPR001650">
    <property type="entry name" value="Helicase_C-like"/>
</dbReference>
<accession>A0A6A6HDZ4</accession>
<dbReference type="PANTHER" id="PTHR47958">
    <property type="entry name" value="ATP-DEPENDENT RNA HELICASE DBP3"/>
    <property type="match status" value="1"/>
</dbReference>
<dbReference type="OrthoDB" id="196131at2759"/>
<dbReference type="Pfam" id="PF00271">
    <property type="entry name" value="Helicase_C"/>
    <property type="match status" value="1"/>
</dbReference>
<dbReference type="SMART" id="SM00487">
    <property type="entry name" value="DEXDc"/>
    <property type="match status" value="1"/>
</dbReference>
<dbReference type="EC" id="3.6.4.13" evidence="3"/>
<organism evidence="17 18">
    <name type="scientific">Viridothelium virens</name>
    <name type="common">Speckled blister lichen</name>
    <name type="synonym">Trypethelium virens</name>
    <dbReference type="NCBI Taxonomy" id="1048519"/>
    <lineage>
        <taxon>Eukaryota</taxon>
        <taxon>Fungi</taxon>
        <taxon>Dikarya</taxon>
        <taxon>Ascomycota</taxon>
        <taxon>Pezizomycotina</taxon>
        <taxon>Dothideomycetes</taxon>
        <taxon>Dothideomycetes incertae sedis</taxon>
        <taxon>Trypetheliales</taxon>
        <taxon>Trypetheliaceae</taxon>
        <taxon>Viridothelium</taxon>
    </lineage>
</organism>
<feature type="region of interest" description="Disordered" evidence="14">
    <location>
        <begin position="1"/>
        <end position="59"/>
    </location>
</feature>
<evidence type="ECO:0000256" key="13">
    <source>
        <dbReference type="RuleBase" id="RU000492"/>
    </source>
</evidence>
<evidence type="ECO:0000313" key="18">
    <source>
        <dbReference type="Proteomes" id="UP000800092"/>
    </source>
</evidence>
<feature type="compositionally biased region" description="Acidic residues" evidence="14">
    <location>
        <begin position="26"/>
        <end position="46"/>
    </location>
</feature>
<dbReference type="PROSITE" id="PS51192">
    <property type="entry name" value="HELICASE_ATP_BIND_1"/>
    <property type="match status" value="1"/>
</dbReference>
<name>A0A6A6HDZ4_VIRVR</name>
<dbReference type="InterPro" id="IPR000629">
    <property type="entry name" value="RNA-helicase_DEAD-box_CS"/>
</dbReference>
<keyword evidence="9 13" id="KW-0067">ATP-binding</keyword>
<evidence type="ECO:0000256" key="6">
    <source>
        <dbReference type="ARBA" id="ARBA00022741"/>
    </source>
</evidence>
<protein>
    <recommendedName>
        <fullName evidence="3">RNA helicase</fullName>
        <ecNumber evidence="3">3.6.4.13</ecNumber>
    </recommendedName>
</protein>
<keyword evidence="18" id="KW-1185">Reference proteome</keyword>